<dbReference type="OrthoDB" id="5164467at2"/>
<feature type="domain" description="SseB protein N-terminal" evidence="1">
    <location>
        <begin position="115"/>
        <end position="180"/>
    </location>
</feature>
<dbReference type="EMBL" id="SGWQ01000003">
    <property type="protein sequence ID" value="RZS41359.1"/>
    <property type="molecule type" value="Genomic_DNA"/>
</dbReference>
<name>A0A4Q7KWC2_9PSEU</name>
<dbReference type="InterPro" id="IPR009839">
    <property type="entry name" value="SseB_N"/>
</dbReference>
<reference evidence="2 3" key="1">
    <citation type="submission" date="2019-02" db="EMBL/GenBank/DDBJ databases">
        <title>Genomic Encyclopedia of Type Strains, Phase IV (KMG-IV): sequencing the most valuable type-strain genomes for metagenomic binning, comparative biology and taxonomic classification.</title>
        <authorList>
            <person name="Goeker M."/>
        </authorList>
    </citation>
    <scope>NUCLEOTIDE SEQUENCE [LARGE SCALE GENOMIC DNA]</scope>
    <source>
        <strain evidence="2 3">DSM 101727</strain>
    </source>
</reference>
<sequence length="186" mass="20422">MAEQPEITQEMRDNAKAHPNSWLYVIDHEMDDGDQPSQAAIVGAYPVDERGEIEETFHGNPEYGRGRHARPAAPQRVDDLGRLLEEIRAGKHRPDVLPPVVLDTILLIYAAGRTDRSITAFPNRDGRLMVPACTSPDAIPRAWPGWRPVLGRELAPLLRGHPLVINPIGPVAAVIPAAHLIAAVTR</sequence>
<dbReference type="Proteomes" id="UP000294257">
    <property type="component" value="Unassembled WGS sequence"/>
</dbReference>
<gene>
    <name evidence="2" type="ORF">EV193_103682</name>
</gene>
<evidence type="ECO:0000259" key="1">
    <source>
        <dbReference type="Pfam" id="PF07179"/>
    </source>
</evidence>
<evidence type="ECO:0000313" key="3">
    <source>
        <dbReference type="Proteomes" id="UP000294257"/>
    </source>
</evidence>
<accession>A0A4Q7KWC2</accession>
<dbReference type="Pfam" id="PF07179">
    <property type="entry name" value="SseB"/>
    <property type="match status" value="1"/>
</dbReference>
<evidence type="ECO:0000313" key="2">
    <source>
        <dbReference type="EMBL" id="RZS41359.1"/>
    </source>
</evidence>
<protein>
    <submittedName>
        <fullName evidence="2">Type III secretion system (T3SS) SseB-like protein</fullName>
    </submittedName>
</protein>
<dbReference type="RefSeq" id="WP_130344281.1">
    <property type="nucleotide sequence ID" value="NZ_SGWQ01000003.1"/>
</dbReference>
<dbReference type="InterPro" id="IPR047659">
    <property type="entry name" value="T7SS_assoc"/>
</dbReference>
<dbReference type="AlphaFoldDB" id="A0A4Q7KWC2"/>
<proteinExistence type="predicted"/>
<organism evidence="2 3">
    <name type="scientific">Herbihabitans rhizosphaerae</name>
    <dbReference type="NCBI Taxonomy" id="1872711"/>
    <lineage>
        <taxon>Bacteria</taxon>
        <taxon>Bacillati</taxon>
        <taxon>Actinomycetota</taxon>
        <taxon>Actinomycetes</taxon>
        <taxon>Pseudonocardiales</taxon>
        <taxon>Pseudonocardiaceae</taxon>
        <taxon>Herbihabitans</taxon>
    </lineage>
</organism>
<comment type="caution">
    <text evidence="2">The sequence shown here is derived from an EMBL/GenBank/DDBJ whole genome shotgun (WGS) entry which is preliminary data.</text>
</comment>
<keyword evidence="3" id="KW-1185">Reference proteome</keyword>
<dbReference type="NCBIfam" id="NF033532">
    <property type="entry name" value="lone7para_assoc"/>
    <property type="match status" value="1"/>
</dbReference>